<accession>A0A5K8AGA7</accession>
<protein>
    <submittedName>
        <fullName evidence="1">Uncharacterized protein</fullName>
    </submittedName>
</protein>
<proteinExistence type="predicted"/>
<sequence>MKSRNKNQKALNILTIATKVFLDKSQNMKSHQDKIDDLLKKACDLDSRQEILNIMYKSKQIELMEKLEHLQKILNDREKIDPQMNYES</sequence>
<reference evidence="1 2" key="1">
    <citation type="submission" date="2019-11" db="EMBL/GenBank/DDBJ databases">
        <title>Comparative genomics of hydrocarbon-degrading Desulfosarcina strains.</title>
        <authorList>
            <person name="Watanabe M."/>
            <person name="Kojima H."/>
            <person name="Fukui M."/>
        </authorList>
    </citation>
    <scope>NUCLEOTIDE SEQUENCE [LARGE SCALE GENOMIC DNA]</scope>
    <source>
        <strain evidence="2">oXyS1</strain>
    </source>
</reference>
<evidence type="ECO:0000313" key="2">
    <source>
        <dbReference type="Proteomes" id="UP000422108"/>
    </source>
</evidence>
<gene>
    <name evidence="1" type="ORF">DSCOOX_47680</name>
</gene>
<dbReference type="Proteomes" id="UP000422108">
    <property type="component" value="Chromosome"/>
</dbReference>
<keyword evidence="2" id="KW-1185">Reference proteome</keyword>
<name>A0A5K8AGA7_9BACT</name>
<dbReference type="EMBL" id="AP021879">
    <property type="protein sequence ID" value="BBO91588.1"/>
    <property type="molecule type" value="Genomic_DNA"/>
</dbReference>
<dbReference type="AlphaFoldDB" id="A0A5K8AGA7"/>
<evidence type="ECO:0000313" key="1">
    <source>
        <dbReference type="EMBL" id="BBO91588.1"/>
    </source>
</evidence>
<organism evidence="1 2">
    <name type="scientific">Desulfosarcina ovata subsp. ovata</name>
    <dbReference type="NCBI Taxonomy" id="2752305"/>
    <lineage>
        <taxon>Bacteria</taxon>
        <taxon>Pseudomonadati</taxon>
        <taxon>Thermodesulfobacteriota</taxon>
        <taxon>Desulfobacteria</taxon>
        <taxon>Desulfobacterales</taxon>
        <taxon>Desulfosarcinaceae</taxon>
        <taxon>Desulfosarcina</taxon>
    </lineage>
</organism>
<dbReference type="RefSeq" id="WP_155312484.1">
    <property type="nucleotide sequence ID" value="NZ_AP021879.1"/>
</dbReference>